<evidence type="ECO:0000256" key="1">
    <source>
        <dbReference type="SAM" id="Coils"/>
    </source>
</evidence>
<accession>A0A7S1E6P2</accession>
<organism evidence="2">
    <name type="scientific">Thalassionema nitzschioides</name>
    <dbReference type="NCBI Taxonomy" id="33649"/>
    <lineage>
        <taxon>Eukaryota</taxon>
        <taxon>Sar</taxon>
        <taxon>Stramenopiles</taxon>
        <taxon>Ochrophyta</taxon>
        <taxon>Bacillariophyta</taxon>
        <taxon>Fragilariophyceae</taxon>
        <taxon>Fragilariophycidae</taxon>
        <taxon>Thalassionemales</taxon>
        <taxon>Thalassionemataceae</taxon>
        <taxon>Thalassionema</taxon>
    </lineage>
</organism>
<feature type="coiled-coil region" evidence="1">
    <location>
        <begin position="96"/>
        <end position="123"/>
    </location>
</feature>
<dbReference type="AlphaFoldDB" id="A0A7S1E6P2"/>
<keyword evidence="1" id="KW-0175">Coiled coil</keyword>
<gene>
    <name evidence="2" type="ORF">TNIT0693_LOCUS3584</name>
</gene>
<reference evidence="2" key="1">
    <citation type="submission" date="2021-01" db="EMBL/GenBank/DDBJ databases">
        <authorList>
            <person name="Corre E."/>
            <person name="Pelletier E."/>
            <person name="Niang G."/>
            <person name="Scheremetjew M."/>
            <person name="Finn R."/>
            <person name="Kale V."/>
            <person name="Holt S."/>
            <person name="Cochrane G."/>
            <person name="Meng A."/>
            <person name="Brown T."/>
            <person name="Cohen L."/>
        </authorList>
    </citation>
    <scope>NUCLEOTIDE SEQUENCE</scope>
</reference>
<sequence length="199" mass="22551">MEVASPLPYQPVGSKRSFACSPAATTMDVSSDDFSQQQFKRRRFENSSASPFPNQYNFTSPGTSLQHNKNAFIGNASKRSRTEISANNSHATSSLIEEQASEIERLKTENSKLISSLNEVKSAHDKAVHENTLLKRMVTKQHERTTQAQSELDAAKKYKQETDESMSKMEQMILQLRYHLQAQESHANNFMGYRPPDVY</sequence>
<protein>
    <submittedName>
        <fullName evidence="2">Uncharacterized protein</fullName>
    </submittedName>
</protein>
<dbReference type="EMBL" id="HBFY01009754">
    <property type="protein sequence ID" value="CAD8967654.1"/>
    <property type="molecule type" value="Transcribed_RNA"/>
</dbReference>
<evidence type="ECO:0000313" key="2">
    <source>
        <dbReference type="EMBL" id="CAD8967654.1"/>
    </source>
</evidence>
<proteinExistence type="predicted"/>
<name>A0A7S1E6P2_9STRA</name>